<name>A0ABP0FHC3_CLALP</name>
<keyword evidence="2" id="KW-1185">Reference proteome</keyword>
<accession>A0ABP0FHC3</accession>
<proteinExistence type="predicted"/>
<protein>
    <submittedName>
        <fullName evidence="1">Uncharacterized protein</fullName>
    </submittedName>
</protein>
<evidence type="ECO:0000313" key="1">
    <source>
        <dbReference type="EMBL" id="CAK8679061.1"/>
    </source>
</evidence>
<organism evidence="1 2">
    <name type="scientific">Clavelina lepadiformis</name>
    <name type="common">Light-bulb sea squirt</name>
    <name type="synonym">Ascidia lepadiformis</name>
    <dbReference type="NCBI Taxonomy" id="159417"/>
    <lineage>
        <taxon>Eukaryota</taxon>
        <taxon>Metazoa</taxon>
        <taxon>Chordata</taxon>
        <taxon>Tunicata</taxon>
        <taxon>Ascidiacea</taxon>
        <taxon>Aplousobranchia</taxon>
        <taxon>Clavelinidae</taxon>
        <taxon>Clavelina</taxon>
    </lineage>
</organism>
<gene>
    <name evidence="1" type="ORF">CVLEPA_LOCUS9324</name>
</gene>
<evidence type="ECO:0000313" key="2">
    <source>
        <dbReference type="Proteomes" id="UP001642483"/>
    </source>
</evidence>
<sequence>MAFSLLRVAFGQVSNLAPIASSAISKDRSYEVTPQWLFTVQNLNSGTSMVAKYVSFTIGVCVEKNDLITGAGAKIRFENRVCIEVCLFGQLD</sequence>
<reference evidence="1 2" key="1">
    <citation type="submission" date="2024-02" db="EMBL/GenBank/DDBJ databases">
        <authorList>
            <person name="Daric V."/>
            <person name="Darras S."/>
        </authorList>
    </citation>
    <scope>NUCLEOTIDE SEQUENCE [LARGE SCALE GENOMIC DNA]</scope>
</reference>
<dbReference type="Proteomes" id="UP001642483">
    <property type="component" value="Unassembled WGS sequence"/>
</dbReference>
<dbReference type="EMBL" id="CAWYQH010000057">
    <property type="protein sequence ID" value="CAK8679061.1"/>
    <property type="molecule type" value="Genomic_DNA"/>
</dbReference>
<comment type="caution">
    <text evidence="1">The sequence shown here is derived from an EMBL/GenBank/DDBJ whole genome shotgun (WGS) entry which is preliminary data.</text>
</comment>